<dbReference type="SUPFAM" id="SSF47413">
    <property type="entry name" value="lambda repressor-like DNA-binding domains"/>
    <property type="match status" value="1"/>
</dbReference>
<dbReference type="SMART" id="SM00530">
    <property type="entry name" value="HTH_XRE"/>
    <property type="match status" value="1"/>
</dbReference>
<accession>A0A376AEH4</accession>
<dbReference type="InterPro" id="IPR039554">
    <property type="entry name" value="HigA2-like_HTH"/>
</dbReference>
<evidence type="ECO:0000313" key="3">
    <source>
        <dbReference type="Proteomes" id="UP000254764"/>
    </source>
</evidence>
<name>A0A376AEH4_9HYPH</name>
<dbReference type="OrthoDB" id="9788479at2"/>
<dbReference type="InterPro" id="IPR001387">
    <property type="entry name" value="Cro/C1-type_HTH"/>
</dbReference>
<reference evidence="3" key="1">
    <citation type="submission" date="2018-07" db="EMBL/GenBank/DDBJ databases">
        <authorList>
            <person name="Peiro R."/>
            <person name="Begona"/>
            <person name="Cbmso G."/>
            <person name="Lopez M."/>
            <person name="Gonzalez S."/>
        </authorList>
    </citation>
    <scope>NUCLEOTIDE SEQUENCE [LARGE SCALE GENOMIC DNA]</scope>
</reference>
<dbReference type="CDD" id="cd00093">
    <property type="entry name" value="HTH_XRE"/>
    <property type="match status" value="1"/>
</dbReference>
<dbReference type="RefSeq" id="WP_115672478.1">
    <property type="nucleotide sequence ID" value="NZ_UEYP01000020.1"/>
</dbReference>
<dbReference type="AlphaFoldDB" id="A0A376AEH4"/>
<dbReference type="EMBL" id="UEYP01000020">
    <property type="protein sequence ID" value="SSC66060.1"/>
    <property type="molecule type" value="Genomic_DNA"/>
</dbReference>
<dbReference type="STRING" id="1336235.GCA_000518785_04401"/>
<proteinExistence type="predicted"/>
<dbReference type="PROSITE" id="PS50943">
    <property type="entry name" value="HTH_CROC1"/>
    <property type="match status" value="1"/>
</dbReference>
<dbReference type="Pfam" id="PF13744">
    <property type="entry name" value="HTH_37"/>
    <property type="match status" value="1"/>
</dbReference>
<dbReference type="GO" id="GO:0003677">
    <property type="term" value="F:DNA binding"/>
    <property type="evidence" value="ECO:0007669"/>
    <property type="project" value="InterPro"/>
</dbReference>
<organism evidence="2 3">
    <name type="scientific">Ciceribacter selenitireducens ATCC BAA-1503</name>
    <dbReference type="NCBI Taxonomy" id="1336235"/>
    <lineage>
        <taxon>Bacteria</taxon>
        <taxon>Pseudomonadati</taxon>
        <taxon>Pseudomonadota</taxon>
        <taxon>Alphaproteobacteria</taxon>
        <taxon>Hyphomicrobiales</taxon>
        <taxon>Rhizobiaceae</taxon>
        <taxon>Ciceribacter</taxon>
    </lineage>
</organism>
<dbReference type="Proteomes" id="UP000254764">
    <property type="component" value="Unassembled WGS sequence"/>
</dbReference>
<protein>
    <recommendedName>
        <fullName evidence="1">HTH cro/C1-type domain-containing protein</fullName>
    </recommendedName>
</protein>
<dbReference type="Gene3D" id="1.10.260.40">
    <property type="entry name" value="lambda repressor-like DNA-binding domains"/>
    <property type="match status" value="1"/>
</dbReference>
<evidence type="ECO:0000259" key="1">
    <source>
        <dbReference type="PROSITE" id="PS50943"/>
    </source>
</evidence>
<keyword evidence="3" id="KW-1185">Reference proteome</keyword>
<dbReference type="InterPro" id="IPR010982">
    <property type="entry name" value="Lambda_DNA-bd_dom_sf"/>
</dbReference>
<gene>
    <name evidence="2" type="ORF">RHIZ70_1768</name>
</gene>
<sequence length="93" mass="10348">MSNETFASIWDAIEDNAVEAENMKLRASLMMALDRHIRTKGWTQAEAARRLGVTQPRISDLLRGKITLFSIDTLVGMLTEAGLRVEMRVGEAA</sequence>
<feature type="domain" description="HTH cro/C1-type" evidence="1">
    <location>
        <begin position="40"/>
        <end position="75"/>
    </location>
</feature>
<evidence type="ECO:0000313" key="2">
    <source>
        <dbReference type="EMBL" id="SSC66060.1"/>
    </source>
</evidence>